<keyword evidence="2" id="KW-1185">Reference proteome</keyword>
<dbReference type="EMBL" id="FNJI01000048">
    <property type="protein sequence ID" value="SDP76983.1"/>
    <property type="molecule type" value="Genomic_DNA"/>
</dbReference>
<proteinExistence type="predicted"/>
<evidence type="ECO:0000313" key="2">
    <source>
        <dbReference type="Proteomes" id="UP000199073"/>
    </source>
</evidence>
<dbReference type="Proteomes" id="UP000199073">
    <property type="component" value="Unassembled WGS sequence"/>
</dbReference>
<dbReference type="OrthoDB" id="9554135at2"/>
<protein>
    <submittedName>
        <fullName evidence="1">Uncharacterized protein</fullName>
    </submittedName>
</protein>
<organism evidence="1 2">
    <name type="scientific">Desulforhopalus singaporensis</name>
    <dbReference type="NCBI Taxonomy" id="91360"/>
    <lineage>
        <taxon>Bacteria</taxon>
        <taxon>Pseudomonadati</taxon>
        <taxon>Thermodesulfobacteriota</taxon>
        <taxon>Desulfobulbia</taxon>
        <taxon>Desulfobulbales</taxon>
        <taxon>Desulfocapsaceae</taxon>
        <taxon>Desulforhopalus</taxon>
    </lineage>
</organism>
<accession>A0A1H0VF71</accession>
<dbReference type="RefSeq" id="WP_092225914.1">
    <property type="nucleotide sequence ID" value="NZ_FNJI01000048.1"/>
</dbReference>
<evidence type="ECO:0000313" key="1">
    <source>
        <dbReference type="EMBL" id="SDP76983.1"/>
    </source>
</evidence>
<gene>
    <name evidence="1" type="ORF">SAMN05660330_04026</name>
</gene>
<reference evidence="1 2" key="1">
    <citation type="submission" date="2016-10" db="EMBL/GenBank/DDBJ databases">
        <authorList>
            <person name="de Groot N.N."/>
        </authorList>
    </citation>
    <scope>NUCLEOTIDE SEQUENCE [LARGE SCALE GENOMIC DNA]</scope>
    <source>
        <strain evidence="1 2">DSM 12130</strain>
    </source>
</reference>
<sequence length="411" mass="47956">MEYGELPESIWIIGEIVNDKLELTIWNDKDNNRYVNIWTQENMCLRFKETNHISRVHNIVQRKFLINAIYNYYIKYFIDSKSLYLLIDASDNQATKEYSLKTDSEHLIKIKDGFDIVSDLKEYRDSEGDIVNLNNLGSQVAGIADMFKSIRHSIEKDNNIFENPHEIKKACLVSRNSHQTKDFSEYFGAINKIAESHDCDTIIYAMWSYDDTNTKLTKDIIFKNSSKIKLIILETGNLTLKTNLKTQIWFTYRDKQEIIQRFARSSDSNAQKQQVIDDLFRRICINEGAYLLICGETNIVKYKPKTNKIIDEFNLVEYILDGYDLNIIINPIHDYMIRHEMKKKRQFLSINKRYVISVWNTGKISSTGRKISEPKTPWTIFYDGNDITSSVKPVYNAIPGNIDIILGIVTL</sequence>
<dbReference type="AlphaFoldDB" id="A0A1H0VF71"/>
<name>A0A1H0VF71_9BACT</name>